<dbReference type="SUPFAM" id="SSF69118">
    <property type="entry name" value="AhpD-like"/>
    <property type="match status" value="1"/>
</dbReference>
<dbReference type="Proteomes" id="UP000324797">
    <property type="component" value="Unassembled WGS sequence"/>
</dbReference>
<keyword evidence="2" id="KW-1185">Reference proteome</keyword>
<dbReference type="EMBL" id="VSTH01000018">
    <property type="protein sequence ID" value="TYO67428.1"/>
    <property type="molecule type" value="Genomic_DNA"/>
</dbReference>
<protein>
    <submittedName>
        <fullName evidence="1">Carboxymuconolactone decarboxylase family protein</fullName>
    </submittedName>
</protein>
<dbReference type="RefSeq" id="WP_148738185.1">
    <property type="nucleotide sequence ID" value="NZ_VSTH01000018.1"/>
</dbReference>
<proteinExistence type="predicted"/>
<dbReference type="PANTHER" id="PTHR34846:SF11">
    <property type="entry name" value="4-CARBOXYMUCONOLACTONE DECARBOXYLASE FAMILY PROTEIN (AFU_ORTHOLOGUE AFUA_6G11590)"/>
    <property type="match status" value="1"/>
</dbReference>
<sequence>MRLALLSTSEFNPEQRTLYRDMRSGIETKFKGFEAINGQGILIGPWNPWLRFSKFGGPIWELVKVLSFSPTLPGLVREVAILVTGAHFRSAYELYAHVSIAEAAGLSEDKIAAIAAGQCPGNLTDEEAVAHEVASALVSGGVLPEIIHRRAVRVFGEEGAAELIYLVGLYCLVSVTLNGFDVPVPDHKQSVPAIQGNPADFCSEA</sequence>
<comment type="caution">
    <text evidence="1">The sequence shown here is derived from an EMBL/GenBank/DDBJ whole genome shotgun (WGS) entry which is preliminary data.</text>
</comment>
<dbReference type="PANTHER" id="PTHR34846">
    <property type="entry name" value="4-CARBOXYMUCONOLACTONE DECARBOXYLASE FAMILY PROTEIN (AFU_ORTHOLOGUE AFUA_6G11590)"/>
    <property type="match status" value="1"/>
</dbReference>
<dbReference type="AlphaFoldDB" id="A0A5S4YTH5"/>
<accession>A0A5S4YTH5</accession>
<name>A0A5S4YTH5_9BRAD</name>
<dbReference type="Gene3D" id="1.20.1290.10">
    <property type="entry name" value="AhpD-like"/>
    <property type="match status" value="1"/>
</dbReference>
<gene>
    <name evidence="1" type="ORF">FXV83_05460</name>
</gene>
<dbReference type="InterPro" id="IPR029032">
    <property type="entry name" value="AhpD-like"/>
</dbReference>
<reference evidence="1 2" key="1">
    <citation type="submission" date="2019-08" db="EMBL/GenBank/DDBJ databases">
        <title>Bradyrhizobium hipponensis sp. nov., a rhizobium isolated from a Lupinus angustifolius root nodule in Tunisia.</title>
        <authorList>
            <person name="Off K."/>
            <person name="Rejili M."/>
            <person name="Mars M."/>
            <person name="Brachmann A."/>
            <person name="Marin M."/>
        </authorList>
    </citation>
    <scope>NUCLEOTIDE SEQUENCE [LARGE SCALE GENOMIC DNA]</scope>
    <source>
        <strain evidence="2">aSej3</strain>
    </source>
</reference>
<evidence type="ECO:0000313" key="1">
    <source>
        <dbReference type="EMBL" id="TYO67428.1"/>
    </source>
</evidence>
<evidence type="ECO:0000313" key="2">
    <source>
        <dbReference type="Proteomes" id="UP000324797"/>
    </source>
</evidence>
<organism evidence="1 2">
    <name type="scientific">Bradyrhizobium hipponense</name>
    <dbReference type="NCBI Taxonomy" id="2605638"/>
    <lineage>
        <taxon>Bacteria</taxon>
        <taxon>Pseudomonadati</taxon>
        <taxon>Pseudomonadota</taxon>
        <taxon>Alphaproteobacteria</taxon>
        <taxon>Hyphomicrobiales</taxon>
        <taxon>Nitrobacteraceae</taxon>
        <taxon>Bradyrhizobium</taxon>
    </lineage>
</organism>